<evidence type="ECO:0000313" key="2">
    <source>
        <dbReference type="EMBL" id="CAG8651807.1"/>
    </source>
</evidence>
<dbReference type="SUPFAM" id="SSF81383">
    <property type="entry name" value="F-box domain"/>
    <property type="match status" value="1"/>
</dbReference>
<dbReference type="EMBL" id="CAJVPS010009620">
    <property type="protein sequence ID" value="CAG8651807.1"/>
    <property type="molecule type" value="Genomic_DNA"/>
</dbReference>
<feature type="domain" description="F-box" evidence="1">
    <location>
        <begin position="24"/>
        <end position="73"/>
    </location>
</feature>
<sequence>MDDYLNETSIADTLNPVSKSNLSLPIAADIPLEIFANICKYLPPFVLSKLTRVCKQYRTYLMSSANQYIWRTSRLEFLSYPKPLPEGMTEQDFFKLTSTMRGCQFCGTRKSRITLHWEFRVRCCDECYQTKTIKLTKDAVPLEVDGQKIPEELKSCLSYQNPSHRNLFFGVQVKQKVFWIPEITATAREYENVSCSERQEWILKRQKKKDCWLKDFKSEFRKEMTNWKNEILHRYNTEKSYLLEGVLKRNPAKNCDLLKQYARTASTVAPPRFYGFKLNENDWSIWHNSAANKLIEKIAGTRKKEIQKKIRSLISPQPKSNAHVVKKVQYFKNPQLKSNTHVVKEVQYFKNPPLQNNIEISAGSTSIERSNQFVILPTDPLLKCFNICPSYINPPYHDNDLTKPWEEKFLTNTLIPRLQEEAAKLYKCYYGMTEAWARQVKCACEFGLDSFPVFTCRICGIASQGIRIFKFQNIKQHLRSQHLIFDSYADHIGVDAEEAIYHFWRSENGLLFNDKYIYHFNIPFINN</sequence>
<dbReference type="InterPro" id="IPR036047">
    <property type="entry name" value="F-box-like_dom_sf"/>
</dbReference>
<reference evidence="2" key="1">
    <citation type="submission" date="2021-06" db="EMBL/GenBank/DDBJ databases">
        <authorList>
            <person name="Kallberg Y."/>
            <person name="Tangrot J."/>
            <person name="Rosling A."/>
        </authorList>
    </citation>
    <scope>NUCLEOTIDE SEQUENCE</scope>
    <source>
        <strain evidence="2">FL130A</strain>
    </source>
</reference>
<evidence type="ECO:0000313" key="3">
    <source>
        <dbReference type="Proteomes" id="UP000789508"/>
    </source>
</evidence>
<comment type="caution">
    <text evidence="2">The sequence shown here is derived from an EMBL/GenBank/DDBJ whole genome shotgun (WGS) entry which is preliminary data.</text>
</comment>
<dbReference type="Proteomes" id="UP000789508">
    <property type="component" value="Unassembled WGS sequence"/>
</dbReference>
<accession>A0A9N9H675</accession>
<dbReference type="InterPro" id="IPR001810">
    <property type="entry name" value="F-box_dom"/>
</dbReference>
<organism evidence="2 3">
    <name type="scientific">Ambispora leptoticha</name>
    <dbReference type="NCBI Taxonomy" id="144679"/>
    <lineage>
        <taxon>Eukaryota</taxon>
        <taxon>Fungi</taxon>
        <taxon>Fungi incertae sedis</taxon>
        <taxon>Mucoromycota</taxon>
        <taxon>Glomeromycotina</taxon>
        <taxon>Glomeromycetes</taxon>
        <taxon>Archaeosporales</taxon>
        <taxon>Ambisporaceae</taxon>
        <taxon>Ambispora</taxon>
    </lineage>
</organism>
<gene>
    <name evidence="2" type="ORF">ALEPTO_LOCUS10037</name>
</gene>
<dbReference type="PROSITE" id="PS50181">
    <property type="entry name" value="FBOX"/>
    <property type="match status" value="1"/>
</dbReference>
<evidence type="ECO:0000259" key="1">
    <source>
        <dbReference type="PROSITE" id="PS50181"/>
    </source>
</evidence>
<dbReference type="AlphaFoldDB" id="A0A9N9H675"/>
<name>A0A9N9H675_9GLOM</name>
<dbReference type="OrthoDB" id="2322499at2759"/>
<protein>
    <submittedName>
        <fullName evidence="2">12796_t:CDS:1</fullName>
    </submittedName>
</protein>
<keyword evidence="3" id="KW-1185">Reference proteome</keyword>
<proteinExistence type="predicted"/>